<proteinExistence type="inferred from homology"/>
<keyword evidence="9" id="KW-1185">Reference proteome</keyword>
<dbReference type="Proteomes" id="UP001596171">
    <property type="component" value="Unassembled WGS sequence"/>
</dbReference>
<dbReference type="PRINTS" id="PR01100">
    <property type="entry name" value="SHIKIMTKNASE"/>
</dbReference>
<evidence type="ECO:0000256" key="6">
    <source>
        <dbReference type="ARBA" id="ARBA00023141"/>
    </source>
</evidence>
<evidence type="ECO:0000256" key="3">
    <source>
        <dbReference type="ARBA" id="ARBA00022741"/>
    </source>
</evidence>
<dbReference type="EMBL" id="JBHSSE010000023">
    <property type="protein sequence ID" value="MFC6202466.1"/>
    <property type="molecule type" value="Genomic_DNA"/>
</dbReference>
<keyword evidence="6 7" id="KW-0057">Aromatic amino acid biosynthesis</keyword>
<comment type="catalytic activity">
    <reaction evidence="7">
        <text>shikimate + ATP = 3-phosphoshikimate + ADP + H(+)</text>
        <dbReference type="Rhea" id="RHEA:13121"/>
        <dbReference type="ChEBI" id="CHEBI:15378"/>
        <dbReference type="ChEBI" id="CHEBI:30616"/>
        <dbReference type="ChEBI" id="CHEBI:36208"/>
        <dbReference type="ChEBI" id="CHEBI:145989"/>
        <dbReference type="ChEBI" id="CHEBI:456216"/>
        <dbReference type="EC" id="2.7.1.71"/>
    </reaction>
</comment>
<keyword evidence="7" id="KW-0460">Magnesium</keyword>
<feature type="binding site" evidence="7">
    <location>
        <position position="134"/>
    </location>
    <ligand>
        <name>substrate</name>
    </ligand>
</feature>
<feature type="binding site" evidence="7">
    <location>
        <position position="116"/>
    </location>
    <ligand>
        <name>ATP</name>
        <dbReference type="ChEBI" id="CHEBI:30616"/>
    </ligand>
</feature>
<dbReference type="GO" id="GO:0016301">
    <property type="term" value="F:kinase activity"/>
    <property type="evidence" value="ECO:0007669"/>
    <property type="project" value="UniProtKB-KW"/>
</dbReference>
<feature type="binding site" evidence="7">
    <location>
        <position position="151"/>
    </location>
    <ligand>
        <name>ATP</name>
        <dbReference type="ChEBI" id="CHEBI:30616"/>
    </ligand>
</feature>
<keyword evidence="1 7" id="KW-0028">Amino-acid biosynthesis</keyword>
<accession>A0ABW1SLP2</accession>
<dbReference type="Pfam" id="PF01202">
    <property type="entry name" value="SKI"/>
    <property type="match status" value="1"/>
</dbReference>
<comment type="function">
    <text evidence="7">Catalyzes the specific phosphorylation of the 3-hydroxyl group of shikimic acid using ATP as a cosubstrate.</text>
</comment>
<feature type="binding site" evidence="7">
    <location>
        <position position="56"/>
    </location>
    <ligand>
        <name>substrate</name>
    </ligand>
</feature>
<evidence type="ECO:0000313" key="9">
    <source>
        <dbReference type="Proteomes" id="UP001596171"/>
    </source>
</evidence>
<sequence length="174" mass="18475">MEAILIGFMGSGKTTIGRLLAQQLETTHADLDELIVKRAGQPITAIFAQQGEAQFRTLEQATLQAALKRPGILSTGGGTATVAANVQTLKASSTPVIWLAASDDTILARVASDTGRPLVNSLDTQALFDLKRSRATSYAQAADLVVNTDDRTPNQICQEITTWLTQPAQVLAQG</sequence>
<comment type="cofactor">
    <cofactor evidence="7">
        <name>Mg(2+)</name>
        <dbReference type="ChEBI" id="CHEBI:18420"/>
    </cofactor>
    <text evidence="7">Binds 1 Mg(2+) ion per subunit.</text>
</comment>
<comment type="subunit">
    <text evidence="7">Monomer.</text>
</comment>
<dbReference type="SUPFAM" id="SSF52540">
    <property type="entry name" value="P-loop containing nucleoside triphosphate hydrolases"/>
    <property type="match status" value="1"/>
</dbReference>
<gene>
    <name evidence="7" type="primary">aroK</name>
    <name evidence="8" type="ORF">ACFP1L_11400</name>
</gene>
<dbReference type="InterPro" id="IPR000623">
    <property type="entry name" value="Shikimate_kinase/TSH1"/>
</dbReference>
<comment type="subcellular location">
    <subcellularLocation>
        <location evidence="7">Cytoplasm</location>
    </subcellularLocation>
</comment>
<feature type="binding site" evidence="7">
    <location>
        <begin position="10"/>
        <end position="15"/>
    </location>
    <ligand>
        <name>ATP</name>
        <dbReference type="ChEBI" id="CHEBI:30616"/>
    </ligand>
</feature>
<comment type="similarity">
    <text evidence="7">Belongs to the shikimate kinase family.</text>
</comment>
<keyword evidence="3 7" id="KW-0547">Nucleotide-binding</keyword>
<reference evidence="9" key="1">
    <citation type="journal article" date="2019" name="Int. J. Syst. Evol. Microbiol.">
        <title>The Global Catalogue of Microorganisms (GCM) 10K type strain sequencing project: providing services to taxonomists for standard genome sequencing and annotation.</title>
        <authorList>
            <consortium name="The Broad Institute Genomics Platform"/>
            <consortium name="The Broad Institute Genome Sequencing Center for Infectious Disease"/>
            <person name="Wu L."/>
            <person name="Ma J."/>
        </authorList>
    </citation>
    <scope>NUCLEOTIDE SEQUENCE [LARGE SCALE GENOMIC DNA]</scope>
    <source>
        <strain evidence="9">CCM 8930</strain>
    </source>
</reference>
<feature type="binding site" evidence="7">
    <location>
        <position position="14"/>
    </location>
    <ligand>
        <name>Mg(2+)</name>
        <dbReference type="ChEBI" id="CHEBI:18420"/>
    </ligand>
</feature>
<dbReference type="CDD" id="cd00464">
    <property type="entry name" value="SK"/>
    <property type="match status" value="1"/>
</dbReference>
<keyword evidence="5 7" id="KW-0067">ATP-binding</keyword>
<protein>
    <recommendedName>
        <fullName evidence="7">Shikimate kinase</fullName>
        <shortName evidence="7">SK</shortName>
        <ecNumber evidence="7">2.7.1.71</ecNumber>
    </recommendedName>
</protein>
<dbReference type="InterPro" id="IPR031322">
    <property type="entry name" value="Shikimate/glucono_kinase"/>
</dbReference>
<evidence type="ECO:0000313" key="8">
    <source>
        <dbReference type="EMBL" id="MFC6202466.1"/>
    </source>
</evidence>
<comment type="pathway">
    <text evidence="7">Metabolic intermediate biosynthesis; chorismate biosynthesis; chorismate from D-erythrose 4-phosphate and phosphoenolpyruvate: step 5/7.</text>
</comment>
<name>A0ABW1SLP2_9LACO</name>
<evidence type="ECO:0000256" key="7">
    <source>
        <dbReference type="HAMAP-Rule" id="MF_00109"/>
    </source>
</evidence>
<dbReference type="PANTHER" id="PTHR21087">
    <property type="entry name" value="SHIKIMATE KINASE"/>
    <property type="match status" value="1"/>
</dbReference>
<evidence type="ECO:0000256" key="1">
    <source>
        <dbReference type="ARBA" id="ARBA00022605"/>
    </source>
</evidence>
<evidence type="ECO:0000256" key="4">
    <source>
        <dbReference type="ARBA" id="ARBA00022777"/>
    </source>
</evidence>
<dbReference type="Gene3D" id="3.40.50.300">
    <property type="entry name" value="P-loop containing nucleotide triphosphate hydrolases"/>
    <property type="match status" value="1"/>
</dbReference>
<dbReference type="RefSeq" id="WP_137617373.1">
    <property type="nucleotide sequence ID" value="NZ_BJDI01000027.1"/>
</dbReference>
<evidence type="ECO:0000256" key="5">
    <source>
        <dbReference type="ARBA" id="ARBA00022840"/>
    </source>
</evidence>
<keyword evidence="2 7" id="KW-0808">Transferase</keyword>
<organism evidence="8 9">
    <name type="scientific">Lactiplantibacillus nangangensis</name>
    <dbReference type="NCBI Taxonomy" id="2559917"/>
    <lineage>
        <taxon>Bacteria</taxon>
        <taxon>Bacillati</taxon>
        <taxon>Bacillota</taxon>
        <taxon>Bacilli</taxon>
        <taxon>Lactobacillales</taxon>
        <taxon>Lactobacillaceae</taxon>
        <taxon>Lactiplantibacillus</taxon>
    </lineage>
</organism>
<feature type="binding site" evidence="7">
    <location>
        <position position="77"/>
    </location>
    <ligand>
        <name>substrate</name>
    </ligand>
</feature>
<keyword evidence="7" id="KW-0479">Metal-binding</keyword>
<dbReference type="EC" id="2.7.1.71" evidence="7"/>
<feature type="binding site" evidence="7">
    <location>
        <position position="32"/>
    </location>
    <ligand>
        <name>substrate</name>
    </ligand>
</feature>
<keyword evidence="7" id="KW-0963">Cytoplasm</keyword>
<dbReference type="HAMAP" id="MF_00109">
    <property type="entry name" value="Shikimate_kinase"/>
    <property type="match status" value="1"/>
</dbReference>
<comment type="caution">
    <text evidence="8">The sequence shown here is derived from an EMBL/GenBank/DDBJ whole genome shotgun (WGS) entry which is preliminary data.</text>
</comment>
<keyword evidence="4 7" id="KW-0418">Kinase</keyword>
<dbReference type="PANTHER" id="PTHR21087:SF16">
    <property type="entry name" value="SHIKIMATE KINASE 1, CHLOROPLASTIC"/>
    <property type="match status" value="1"/>
</dbReference>
<dbReference type="InterPro" id="IPR027417">
    <property type="entry name" value="P-loop_NTPase"/>
</dbReference>
<evidence type="ECO:0000256" key="2">
    <source>
        <dbReference type="ARBA" id="ARBA00022679"/>
    </source>
</evidence>